<reference evidence="2 3" key="1">
    <citation type="submission" date="2014-02" db="EMBL/GenBank/DDBJ databases">
        <title>The genome sequence of Colletotrichum nymphaeae SA-01.</title>
        <authorList>
            <person name="Baroncelli R."/>
            <person name="Thon M.R."/>
        </authorList>
    </citation>
    <scope>NUCLEOTIDE SEQUENCE [LARGE SCALE GENOMIC DNA]</scope>
    <source>
        <strain evidence="2 3">SA-01</strain>
    </source>
</reference>
<dbReference type="Proteomes" id="UP000070054">
    <property type="component" value="Unassembled WGS sequence"/>
</dbReference>
<comment type="caution">
    <text evidence="2">The sequence shown here is derived from an EMBL/GenBank/DDBJ whole genome shotgun (WGS) entry which is preliminary data.</text>
</comment>
<keyword evidence="3" id="KW-1185">Reference proteome</keyword>
<feature type="compositionally biased region" description="Acidic residues" evidence="1">
    <location>
        <begin position="10"/>
        <end position="19"/>
    </location>
</feature>
<accession>A0A135RWI7</accession>
<dbReference type="EMBL" id="JEMN01001739">
    <property type="protein sequence ID" value="KXH28043.1"/>
    <property type="molecule type" value="Genomic_DNA"/>
</dbReference>
<feature type="region of interest" description="Disordered" evidence="1">
    <location>
        <begin position="1"/>
        <end position="22"/>
    </location>
</feature>
<name>A0A135RWI7_9PEZI</name>
<organism evidence="2 3">
    <name type="scientific">Colletotrichum nymphaeae SA-01</name>
    <dbReference type="NCBI Taxonomy" id="1460502"/>
    <lineage>
        <taxon>Eukaryota</taxon>
        <taxon>Fungi</taxon>
        <taxon>Dikarya</taxon>
        <taxon>Ascomycota</taxon>
        <taxon>Pezizomycotina</taxon>
        <taxon>Sordariomycetes</taxon>
        <taxon>Hypocreomycetidae</taxon>
        <taxon>Glomerellales</taxon>
        <taxon>Glomerellaceae</taxon>
        <taxon>Colletotrichum</taxon>
        <taxon>Colletotrichum acutatum species complex</taxon>
    </lineage>
</organism>
<evidence type="ECO:0000256" key="1">
    <source>
        <dbReference type="SAM" id="MobiDB-lite"/>
    </source>
</evidence>
<gene>
    <name evidence="2" type="ORF">CNYM01_03643</name>
</gene>
<sequence length="149" mass="16705">MCHPLRAAIVEEEEEEEEEEGRREARRLCGLCLASAMDGALSAHRSRGQPWLPRLMMPVDRLAAHPSPLNDPHASFVLLLRAHPQARCDATQGRHPPRPNSVIAGWDSLIKCGDVVAGEEEKGPRKERKQDPGEEKIRRFRLLCLSAMC</sequence>
<evidence type="ECO:0000313" key="3">
    <source>
        <dbReference type="Proteomes" id="UP000070054"/>
    </source>
</evidence>
<protein>
    <submittedName>
        <fullName evidence="2">Uncharacterized protein</fullName>
    </submittedName>
</protein>
<dbReference type="AlphaFoldDB" id="A0A135RWI7"/>
<proteinExistence type="predicted"/>
<evidence type="ECO:0000313" key="2">
    <source>
        <dbReference type="EMBL" id="KXH28043.1"/>
    </source>
</evidence>